<protein>
    <recommendedName>
        <fullName evidence="3">Type II secretion system protein N</fullName>
    </recommendedName>
    <alternativeName>
        <fullName evidence="10">General secretion pathway protein N</fullName>
    </alternativeName>
</protein>
<comment type="caution">
    <text evidence="12">The sequence shown here is derived from an EMBL/GenBank/DDBJ whole genome shotgun (WGS) entry which is preliminary data.</text>
</comment>
<evidence type="ECO:0000256" key="1">
    <source>
        <dbReference type="ARBA" id="ARBA00004533"/>
    </source>
</evidence>
<comment type="similarity">
    <text evidence="2">Belongs to the GSP N family.</text>
</comment>
<sequence>MPSSASGQNPPAAEHGVDSSWLRSLVGRPARLLAIAGAAYLAGLVVYLPARLIVAQGEGTNIADVAGTIWHGEAALAGGATLGWRWAPLRSLAGLGFASDFTVRSDRGELRGKALLSPRSIALADVSGAAGASLVAALFPRLPFACDMPLQVDLRRVKLGGGDQHVDGRILGDAGNCALRSGPGATAAVPPLVLESEGDSRARIARQGQRRVPLATFDLGRDGAVGIRITREGAAAFPFAVPAGGLAVDTRF</sequence>
<dbReference type="Proteomes" id="UP000249066">
    <property type="component" value="Unassembled WGS sequence"/>
</dbReference>
<evidence type="ECO:0000256" key="9">
    <source>
        <dbReference type="ARBA" id="ARBA00023136"/>
    </source>
</evidence>
<comment type="subcellular location">
    <subcellularLocation>
        <location evidence="1">Cell inner membrane</location>
    </subcellularLocation>
</comment>
<keyword evidence="7 11" id="KW-0812">Transmembrane</keyword>
<proteinExistence type="inferred from homology"/>
<evidence type="ECO:0000256" key="6">
    <source>
        <dbReference type="ARBA" id="ARBA00022519"/>
    </source>
</evidence>
<evidence type="ECO:0000256" key="11">
    <source>
        <dbReference type="SAM" id="Phobius"/>
    </source>
</evidence>
<accession>A0A2W5AFL1</accession>
<keyword evidence="9 11" id="KW-0472">Membrane</keyword>
<reference evidence="12 13" key="1">
    <citation type="submission" date="2017-08" db="EMBL/GenBank/DDBJ databases">
        <title>Infants hospitalized years apart are colonized by the same room-sourced microbial strains.</title>
        <authorList>
            <person name="Brooks B."/>
            <person name="Olm M.R."/>
            <person name="Firek B.A."/>
            <person name="Baker R."/>
            <person name="Thomas B.C."/>
            <person name="Morowitz M.J."/>
            <person name="Banfield J.F."/>
        </authorList>
    </citation>
    <scope>NUCLEOTIDE SEQUENCE [LARGE SCALE GENOMIC DNA]</scope>
    <source>
        <strain evidence="12">S2_018_000_R2_101</strain>
    </source>
</reference>
<dbReference type="AlphaFoldDB" id="A0A2W5AFL1"/>
<organism evidence="12 13">
    <name type="scientific">Sphingomonas sanxanigenens</name>
    <dbReference type="NCBI Taxonomy" id="397260"/>
    <lineage>
        <taxon>Bacteria</taxon>
        <taxon>Pseudomonadati</taxon>
        <taxon>Pseudomonadota</taxon>
        <taxon>Alphaproteobacteria</taxon>
        <taxon>Sphingomonadales</taxon>
        <taxon>Sphingomonadaceae</taxon>
        <taxon>Sphingomonas</taxon>
    </lineage>
</organism>
<evidence type="ECO:0000256" key="2">
    <source>
        <dbReference type="ARBA" id="ARBA00007208"/>
    </source>
</evidence>
<dbReference type="InterPro" id="IPR022792">
    <property type="entry name" value="T2SS_protein-GspN"/>
</dbReference>
<evidence type="ECO:0000256" key="8">
    <source>
        <dbReference type="ARBA" id="ARBA00022927"/>
    </source>
</evidence>
<evidence type="ECO:0000256" key="10">
    <source>
        <dbReference type="ARBA" id="ARBA00030772"/>
    </source>
</evidence>
<feature type="transmembrane region" description="Helical" evidence="11">
    <location>
        <begin position="32"/>
        <end position="50"/>
    </location>
</feature>
<evidence type="ECO:0000256" key="4">
    <source>
        <dbReference type="ARBA" id="ARBA00022448"/>
    </source>
</evidence>
<keyword evidence="4" id="KW-0813">Transport</keyword>
<name>A0A2W5AFL1_9SPHN</name>
<dbReference type="EMBL" id="QFNN01000002">
    <property type="protein sequence ID" value="PZO92132.1"/>
    <property type="molecule type" value="Genomic_DNA"/>
</dbReference>
<keyword evidence="6" id="KW-0997">Cell inner membrane</keyword>
<dbReference type="Pfam" id="PF01203">
    <property type="entry name" value="T2SSN"/>
    <property type="match status" value="1"/>
</dbReference>
<keyword evidence="5" id="KW-1003">Cell membrane</keyword>
<evidence type="ECO:0000256" key="3">
    <source>
        <dbReference type="ARBA" id="ARBA00021563"/>
    </source>
</evidence>
<gene>
    <name evidence="12" type="ORF">DI623_00980</name>
</gene>
<evidence type="ECO:0000313" key="13">
    <source>
        <dbReference type="Proteomes" id="UP000249066"/>
    </source>
</evidence>
<evidence type="ECO:0000256" key="7">
    <source>
        <dbReference type="ARBA" id="ARBA00022692"/>
    </source>
</evidence>
<keyword evidence="8" id="KW-0653">Protein transport</keyword>
<evidence type="ECO:0000256" key="5">
    <source>
        <dbReference type="ARBA" id="ARBA00022475"/>
    </source>
</evidence>
<keyword evidence="11" id="KW-1133">Transmembrane helix</keyword>
<evidence type="ECO:0000313" key="12">
    <source>
        <dbReference type="EMBL" id="PZO92132.1"/>
    </source>
</evidence>